<keyword evidence="1" id="KW-1185">Reference proteome</keyword>
<protein>
    <submittedName>
        <fullName evidence="2">Uncharacterized protein</fullName>
    </submittedName>
</protein>
<reference evidence="2" key="1">
    <citation type="journal article" date="2019" name="Mol. Biol. Evol.">
        <title>Blast fungal genomes show frequent chromosomal changes, gene gains and losses, and effector gene turnover.</title>
        <authorList>
            <person name="Gomez Luciano L.B."/>
            <person name="Jason Tsai I."/>
            <person name="Chuma I."/>
            <person name="Tosa Y."/>
            <person name="Chen Y.H."/>
            <person name="Li J.Y."/>
            <person name="Li M.Y."/>
            <person name="Jade Lu M.Y."/>
            <person name="Nakayashiki H."/>
            <person name="Li W.H."/>
        </authorList>
    </citation>
    <scope>NUCLEOTIDE SEQUENCE</scope>
    <source>
        <strain evidence="2">NI907</strain>
    </source>
</reference>
<dbReference type="KEGG" id="pgri:PgNI_03179"/>
<organism evidence="1 2">
    <name type="scientific">Pyricularia grisea</name>
    <name type="common">Crabgrass-specific blast fungus</name>
    <name type="synonym">Magnaporthe grisea</name>
    <dbReference type="NCBI Taxonomy" id="148305"/>
    <lineage>
        <taxon>Eukaryota</taxon>
        <taxon>Fungi</taxon>
        <taxon>Dikarya</taxon>
        <taxon>Ascomycota</taxon>
        <taxon>Pezizomycotina</taxon>
        <taxon>Sordariomycetes</taxon>
        <taxon>Sordariomycetidae</taxon>
        <taxon>Magnaporthales</taxon>
        <taxon>Pyriculariaceae</taxon>
        <taxon>Pyricularia</taxon>
    </lineage>
</organism>
<dbReference type="AlphaFoldDB" id="A0A6P8B9N2"/>
<accession>A0A6P8B9N2</accession>
<dbReference type="Proteomes" id="UP000515153">
    <property type="component" value="Unplaced"/>
</dbReference>
<gene>
    <name evidence="2" type="ORF">PgNI_03179</name>
</gene>
<proteinExistence type="predicted"/>
<name>A0A6P8B9N2_PYRGI</name>
<evidence type="ECO:0000313" key="1">
    <source>
        <dbReference type="Proteomes" id="UP000515153"/>
    </source>
</evidence>
<sequence length="167" mass="18891">MIYKAVQVHVSVMAYTRTNEMGVPLLRRFCIVQAAHLRPRVRRWINLQQRQCHHSAAPTCQIRTCYQTYSLTPEKTKPGTQHEQSSMADLPYNTAGVTIPLHVLLYVGITSSKLLMLVVRSICFKERSGKKGDWHVFGSVLSSFPTRAQMAGFVSGDVFARKICHIT</sequence>
<evidence type="ECO:0000313" key="2">
    <source>
        <dbReference type="RefSeq" id="XP_030983868.1"/>
    </source>
</evidence>
<reference evidence="2" key="3">
    <citation type="submission" date="2025-08" db="UniProtKB">
        <authorList>
            <consortium name="RefSeq"/>
        </authorList>
    </citation>
    <scope>IDENTIFICATION</scope>
    <source>
        <strain evidence="2">NI907</strain>
    </source>
</reference>
<reference evidence="2" key="2">
    <citation type="submission" date="2019-10" db="EMBL/GenBank/DDBJ databases">
        <authorList>
            <consortium name="NCBI Genome Project"/>
        </authorList>
    </citation>
    <scope>NUCLEOTIDE SEQUENCE</scope>
    <source>
        <strain evidence="2">NI907</strain>
    </source>
</reference>
<dbReference type="RefSeq" id="XP_030983868.1">
    <property type="nucleotide sequence ID" value="XM_031123234.1"/>
</dbReference>
<dbReference type="GeneID" id="41958144"/>